<organism evidence="1 2">
    <name type="scientific">Artomyces pyxidatus</name>
    <dbReference type="NCBI Taxonomy" id="48021"/>
    <lineage>
        <taxon>Eukaryota</taxon>
        <taxon>Fungi</taxon>
        <taxon>Dikarya</taxon>
        <taxon>Basidiomycota</taxon>
        <taxon>Agaricomycotina</taxon>
        <taxon>Agaricomycetes</taxon>
        <taxon>Russulales</taxon>
        <taxon>Auriscalpiaceae</taxon>
        <taxon>Artomyces</taxon>
    </lineage>
</organism>
<dbReference type="EMBL" id="MU277195">
    <property type="protein sequence ID" value="KAI0065545.1"/>
    <property type="molecule type" value="Genomic_DNA"/>
</dbReference>
<proteinExistence type="predicted"/>
<keyword evidence="2" id="KW-1185">Reference proteome</keyword>
<evidence type="ECO:0000313" key="2">
    <source>
        <dbReference type="Proteomes" id="UP000814140"/>
    </source>
</evidence>
<accession>A0ACB8TB42</accession>
<evidence type="ECO:0000313" key="1">
    <source>
        <dbReference type="EMBL" id="KAI0065545.1"/>
    </source>
</evidence>
<reference evidence="1" key="2">
    <citation type="journal article" date="2022" name="New Phytol.">
        <title>Evolutionary transition to the ectomycorrhizal habit in the genomes of a hyperdiverse lineage of mushroom-forming fungi.</title>
        <authorList>
            <person name="Looney B."/>
            <person name="Miyauchi S."/>
            <person name="Morin E."/>
            <person name="Drula E."/>
            <person name="Courty P.E."/>
            <person name="Kohler A."/>
            <person name="Kuo A."/>
            <person name="LaButti K."/>
            <person name="Pangilinan J."/>
            <person name="Lipzen A."/>
            <person name="Riley R."/>
            <person name="Andreopoulos W."/>
            <person name="He G."/>
            <person name="Johnson J."/>
            <person name="Nolan M."/>
            <person name="Tritt A."/>
            <person name="Barry K.W."/>
            <person name="Grigoriev I.V."/>
            <person name="Nagy L.G."/>
            <person name="Hibbett D."/>
            <person name="Henrissat B."/>
            <person name="Matheny P.B."/>
            <person name="Labbe J."/>
            <person name="Martin F.M."/>
        </authorList>
    </citation>
    <scope>NUCLEOTIDE SEQUENCE</scope>
    <source>
        <strain evidence="1">HHB10654</strain>
    </source>
</reference>
<protein>
    <submittedName>
        <fullName evidence="1">Uncharacterized protein</fullName>
    </submittedName>
</protein>
<comment type="caution">
    <text evidence="1">The sequence shown here is derived from an EMBL/GenBank/DDBJ whole genome shotgun (WGS) entry which is preliminary data.</text>
</comment>
<name>A0ACB8TB42_9AGAM</name>
<gene>
    <name evidence="1" type="ORF">BV25DRAFT_1821985</name>
</gene>
<dbReference type="Proteomes" id="UP000814140">
    <property type="component" value="Unassembled WGS sequence"/>
</dbReference>
<sequence length="329" mass="36022">MDEGDEFGDLDAEARDTFKERQPEDRTRKGSLAKWRSRLSLDISAISTHAEAEALVQLTQRSVIEDDEGEIPLSARLAAYGESLQIERKFKRLESGRSEGDDPYGRWGHDSFLIERRASEGVDWERPYGVKARSASATLDREFAWSASGPRRKSGIDWNFSFDTGGPTPARRGRAQKPHTTSSSPAFEDANLGPRDTLPTGHMRSRSAAPPRIDSDLANALLATNLATSPSPCTVEVFAATPPRARTPEPKTLGGAPLKRVPSAPNALNDVAPAARRDHPRHVVRANKLARMGFTAEKPEKPQGPTSPAHRHTQLHGLKSFVQSLKGKA</sequence>
<reference evidence="1" key="1">
    <citation type="submission" date="2021-03" db="EMBL/GenBank/DDBJ databases">
        <authorList>
            <consortium name="DOE Joint Genome Institute"/>
            <person name="Ahrendt S."/>
            <person name="Looney B.P."/>
            <person name="Miyauchi S."/>
            <person name="Morin E."/>
            <person name="Drula E."/>
            <person name="Courty P.E."/>
            <person name="Chicoki N."/>
            <person name="Fauchery L."/>
            <person name="Kohler A."/>
            <person name="Kuo A."/>
            <person name="Labutti K."/>
            <person name="Pangilinan J."/>
            <person name="Lipzen A."/>
            <person name="Riley R."/>
            <person name="Andreopoulos W."/>
            <person name="He G."/>
            <person name="Johnson J."/>
            <person name="Barry K.W."/>
            <person name="Grigoriev I.V."/>
            <person name="Nagy L."/>
            <person name="Hibbett D."/>
            <person name="Henrissat B."/>
            <person name="Matheny P.B."/>
            <person name="Labbe J."/>
            <person name="Martin F."/>
        </authorList>
    </citation>
    <scope>NUCLEOTIDE SEQUENCE</scope>
    <source>
        <strain evidence="1">HHB10654</strain>
    </source>
</reference>